<proteinExistence type="predicted"/>
<evidence type="ECO:0000256" key="1">
    <source>
        <dbReference type="PROSITE-ProRule" id="PRU00221"/>
    </source>
</evidence>
<evidence type="ECO:0000313" key="2">
    <source>
        <dbReference type="EMBL" id="CAD8062008.1"/>
    </source>
</evidence>
<accession>A0A8S1L290</accession>
<dbReference type="PROSITE" id="PS00678">
    <property type="entry name" value="WD_REPEATS_1"/>
    <property type="match status" value="1"/>
</dbReference>
<dbReference type="Pfam" id="PF00400">
    <property type="entry name" value="WD40"/>
    <property type="match status" value="4"/>
</dbReference>
<dbReference type="OrthoDB" id="6262491at2759"/>
<dbReference type="EMBL" id="CAJJDN010000016">
    <property type="protein sequence ID" value="CAD8062008.1"/>
    <property type="molecule type" value="Genomic_DNA"/>
</dbReference>
<dbReference type="SMART" id="SM00320">
    <property type="entry name" value="WD40"/>
    <property type="match status" value="4"/>
</dbReference>
<name>A0A8S1L290_9CILI</name>
<sequence>MLSCQMIEQQNELRCSNNHQDQPIIMVLLDEEYQQNQRFKCPLCLAKIKGKVNCLSYEEALIKIQDQKDQVYSLVTTFVTNNIKELDDFLNHIEIIKTELIQTISQIENHINLWKSQLLQLSKQASSYSILKEIDNINISNESLIDQEKYQFIEKLNQVNDAFQCKTINHFKSLREIFNKEQTSQIFQMIQKDNRENEQLLNEQCLQTEIQLNNDQKESSNQQLAQTECSNLENTEKDKLVQSNEHENILQQSCTNENIINELSQLQEKTYYKLQGELQQKEACIALAINFDGSLVAASCNNDIKIWKFQNGNMIDQKIILKGHENIVFCIIFSKKINWFVSGGTDNQIRCWTEKNKRSWFSSHNWEGSKAYIQHTNSILCLLLNENEDQLISSSCDNSIKIWNIKCSDNSLLFQYSLEKHKNQVFQISLNSKETQMVSCSEDQQIILWGKDVSNKWEFKYTIDHNINDYGLRINFLSDDTIFWCQFSQPFIHVFKLENEKFQQQSNMKIQLKSLSEDCNWCDYCFFPSKYNNQKQVLIIKQNKYIYKIQQNQDQQYQLDSSFIECSAACIYGAIQDNLQHIIIWNKELKLFQIYQIQEK</sequence>
<dbReference type="PANTHER" id="PTHR19920">
    <property type="entry name" value="WD40 PROTEIN CIAO1"/>
    <property type="match status" value="1"/>
</dbReference>
<feature type="repeat" description="WD" evidence="1">
    <location>
        <begin position="418"/>
        <end position="449"/>
    </location>
</feature>
<dbReference type="GO" id="GO:0097361">
    <property type="term" value="C:cytosolic [4Fe-4S] assembly targeting complex"/>
    <property type="evidence" value="ECO:0007669"/>
    <property type="project" value="TreeGrafter"/>
</dbReference>
<feature type="repeat" description="WD" evidence="1">
    <location>
        <begin position="372"/>
        <end position="406"/>
    </location>
</feature>
<feature type="repeat" description="WD" evidence="1">
    <location>
        <begin position="321"/>
        <end position="352"/>
    </location>
</feature>
<organism evidence="2 3">
    <name type="scientific">Paramecium sonneborni</name>
    <dbReference type="NCBI Taxonomy" id="65129"/>
    <lineage>
        <taxon>Eukaryota</taxon>
        <taxon>Sar</taxon>
        <taxon>Alveolata</taxon>
        <taxon>Ciliophora</taxon>
        <taxon>Intramacronucleata</taxon>
        <taxon>Oligohymenophorea</taxon>
        <taxon>Peniculida</taxon>
        <taxon>Parameciidae</taxon>
        <taxon>Paramecium</taxon>
    </lineage>
</organism>
<reference evidence="2" key="1">
    <citation type="submission" date="2021-01" db="EMBL/GenBank/DDBJ databases">
        <authorList>
            <consortium name="Genoscope - CEA"/>
            <person name="William W."/>
        </authorList>
    </citation>
    <scope>NUCLEOTIDE SEQUENCE</scope>
</reference>
<keyword evidence="1" id="KW-0853">WD repeat</keyword>
<evidence type="ECO:0000313" key="3">
    <source>
        <dbReference type="Proteomes" id="UP000692954"/>
    </source>
</evidence>
<dbReference type="PANTHER" id="PTHR19920:SF0">
    <property type="entry name" value="CYTOSOLIC IRON-SULFUR PROTEIN ASSEMBLY PROTEIN CIAO1-RELATED"/>
    <property type="match status" value="1"/>
</dbReference>
<dbReference type="Proteomes" id="UP000692954">
    <property type="component" value="Unassembled WGS sequence"/>
</dbReference>
<dbReference type="GO" id="GO:0016226">
    <property type="term" value="P:iron-sulfur cluster assembly"/>
    <property type="evidence" value="ECO:0007669"/>
    <property type="project" value="TreeGrafter"/>
</dbReference>
<protein>
    <recommendedName>
        <fullName evidence="4">WD40-repeat-containing domain</fullName>
    </recommendedName>
</protein>
<gene>
    <name evidence="2" type="ORF">PSON_ATCC_30995.1.T0160093</name>
</gene>
<keyword evidence="3" id="KW-1185">Reference proteome</keyword>
<comment type="caution">
    <text evidence="2">The sequence shown here is derived from an EMBL/GenBank/DDBJ whole genome shotgun (WGS) entry which is preliminary data.</text>
</comment>
<dbReference type="PROSITE" id="PS50082">
    <property type="entry name" value="WD_REPEATS_2"/>
    <property type="match status" value="3"/>
</dbReference>
<evidence type="ECO:0008006" key="4">
    <source>
        <dbReference type="Google" id="ProtNLM"/>
    </source>
</evidence>
<dbReference type="InterPro" id="IPR019775">
    <property type="entry name" value="WD40_repeat_CS"/>
</dbReference>
<dbReference type="AlphaFoldDB" id="A0A8S1L290"/>
<dbReference type="InterPro" id="IPR001680">
    <property type="entry name" value="WD40_rpt"/>
</dbReference>
<dbReference type="PROSITE" id="PS50294">
    <property type="entry name" value="WD_REPEATS_REGION"/>
    <property type="match status" value="3"/>
</dbReference>